<evidence type="ECO:0000256" key="1">
    <source>
        <dbReference type="ARBA" id="ARBA00009922"/>
    </source>
</evidence>
<dbReference type="EMBL" id="JAJUBB010000022">
    <property type="protein sequence ID" value="MDD1783736.1"/>
    <property type="molecule type" value="Genomic_DNA"/>
</dbReference>
<organism evidence="12 13">
    <name type="scientific">Enterovibrio qingdaonensis</name>
    <dbReference type="NCBI Taxonomy" id="2899818"/>
    <lineage>
        <taxon>Bacteria</taxon>
        <taxon>Pseudomonadati</taxon>
        <taxon>Pseudomonadota</taxon>
        <taxon>Gammaproteobacteria</taxon>
        <taxon>Vibrionales</taxon>
        <taxon>Vibrionaceae</taxon>
        <taxon>Enterovibrio</taxon>
    </lineage>
</organism>
<evidence type="ECO:0000256" key="9">
    <source>
        <dbReference type="ARBA" id="ARBA00048988"/>
    </source>
</evidence>
<evidence type="ECO:0000313" key="13">
    <source>
        <dbReference type="Proteomes" id="UP001149821"/>
    </source>
</evidence>
<protein>
    <recommendedName>
        <fullName evidence="8">DNA 3'-5' helicase</fullName>
        <ecNumber evidence="8">5.6.2.4</ecNumber>
    </recommendedName>
</protein>
<sequence>MILSANRLAQWLVQGDRFSVKLEEFNLVFESKHFTETVPFAIWDGQCQITRGLWWGKVTFIVSPSDQPAKSITVHGLPWRQLSAFAEHLTDAYQAWLSKQQSKFFLVEPVFKELTQELNAFTGYLRDDDLSAWKVKAEKLLAESEVSPQVIAATNPSLYQSFYAWLQQGDAKKAVRNDVWKHEELERWSTWFDGIESSPLNPSQREAVLMDDNHNLLLAGAGSGKTSVIMARAQYLVQSKATQADRILMLAFGKKASEEMKSRLTRAQLGSVDVSTFHSFAMRVVKEVSGNNPVISPLATDEEAKMSWMTLWLAENLSVPATEKRWLKHLEQWPISGLSLDRPLAEQAHEPRLHRGLWRHLDLLNQQKSSLTHFKKAVKGDAKAESELALVWPLVKHYQDTLSDSKSYDFEGLIREATKLLSKKSVTFGATYDHVMVDEYQDISPSRMALLDALCGGKRDRAPALFAVGDDWQAIYQFAGADIRLTTEFLQRYPKGVIGYLDTTYRFNAQIGAVANAFIQANPAQLEKPLNSVKQQKKKAVSLISEDEIQTQLEKVAKEVGDKSASVMFIGRNHANKPESFSTWQNAWPSLQLSYVTAHASKGLEADYCFIVGVNDGVFPAKRRDEGLEAALLSSDDTFEHAEERRLFYVALTRARKACWVCCHPEKPSVFVIELARDYPVVSKLSRKVLAES</sequence>
<keyword evidence="3 10" id="KW-0378">Hydrolase</keyword>
<evidence type="ECO:0000256" key="5">
    <source>
        <dbReference type="ARBA" id="ARBA00022840"/>
    </source>
</evidence>
<keyword evidence="2 10" id="KW-0547">Nucleotide-binding</keyword>
<evidence type="ECO:0000256" key="7">
    <source>
        <dbReference type="ARBA" id="ARBA00034617"/>
    </source>
</evidence>
<proteinExistence type="inferred from homology"/>
<dbReference type="InterPro" id="IPR014017">
    <property type="entry name" value="DNA_helicase_UvrD-like_C"/>
</dbReference>
<feature type="binding site" evidence="10">
    <location>
        <begin position="219"/>
        <end position="226"/>
    </location>
    <ligand>
        <name>ATP</name>
        <dbReference type="ChEBI" id="CHEBI:30616"/>
    </ligand>
</feature>
<dbReference type="PANTHER" id="PTHR11070:SF63">
    <property type="entry name" value="DNA HELICASE IV"/>
    <property type="match status" value="1"/>
</dbReference>
<keyword evidence="5 10" id="KW-0067">ATP-binding</keyword>
<dbReference type="CDD" id="cd18807">
    <property type="entry name" value="SF1_C_UvrD"/>
    <property type="match status" value="1"/>
</dbReference>
<feature type="domain" description="UvrD-like helicase ATP-binding" evidence="11">
    <location>
        <begin position="198"/>
        <end position="508"/>
    </location>
</feature>
<reference evidence="12" key="1">
    <citation type="submission" date="2021-12" db="EMBL/GenBank/DDBJ databases">
        <title>Enterovibrio ZSDZ35 sp. nov. and Enterovibrio ZSDZ42 sp. nov., isolated from coastal seawater in Qingdao.</title>
        <authorList>
            <person name="Zhang P."/>
        </authorList>
    </citation>
    <scope>NUCLEOTIDE SEQUENCE</scope>
    <source>
        <strain evidence="12">ZSDZ35</strain>
    </source>
</reference>
<dbReference type="InterPro" id="IPR013986">
    <property type="entry name" value="DExx_box_DNA_helicase_dom_sf"/>
</dbReference>
<comment type="caution">
    <text evidence="12">The sequence shown here is derived from an EMBL/GenBank/DDBJ whole genome shotgun (WGS) entry which is preliminary data.</text>
</comment>
<dbReference type="SUPFAM" id="SSF52540">
    <property type="entry name" value="P-loop containing nucleoside triphosphate hydrolases"/>
    <property type="match status" value="1"/>
</dbReference>
<keyword evidence="4 10" id="KW-0347">Helicase</keyword>
<dbReference type="Pfam" id="PF00580">
    <property type="entry name" value="UvrD-helicase"/>
    <property type="match status" value="1"/>
</dbReference>
<evidence type="ECO:0000313" key="12">
    <source>
        <dbReference type="EMBL" id="MDD1783736.1"/>
    </source>
</evidence>
<dbReference type="InterPro" id="IPR022161">
    <property type="entry name" value="Helicase_IV_N"/>
</dbReference>
<dbReference type="GO" id="GO:0003678">
    <property type="term" value="F:DNA helicase activity"/>
    <property type="evidence" value="ECO:0007669"/>
    <property type="project" value="UniProtKB-EC"/>
</dbReference>
<dbReference type="Proteomes" id="UP001149821">
    <property type="component" value="Unassembled WGS sequence"/>
</dbReference>
<name>A0ABT5QTW8_9GAMM</name>
<dbReference type="InterPro" id="IPR014016">
    <property type="entry name" value="UvrD-like_ATP-bd"/>
</dbReference>
<evidence type="ECO:0000256" key="2">
    <source>
        <dbReference type="ARBA" id="ARBA00022741"/>
    </source>
</evidence>
<evidence type="ECO:0000256" key="8">
    <source>
        <dbReference type="ARBA" id="ARBA00034808"/>
    </source>
</evidence>
<evidence type="ECO:0000256" key="3">
    <source>
        <dbReference type="ARBA" id="ARBA00022801"/>
    </source>
</evidence>
<evidence type="ECO:0000256" key="10">
    <source>
        <dbReference type="PROSITE-ProRule" id="PRU00560"/>
    </source>
</evidence>
<dbReference type="PANTHER" id="PTHR11070">
    <property type="entry name" value="UVRD / RECB / PCRA DNA HELICASE FAMILY MEMBER"/>
    <property type="match status" value="1"/>
</dbReference>
<dbReference type="Pfam" id="PF13361">
    <property type="entry name" value="UvrD_C"/>
    <property type="match status" value="1"/>
</dbReference>
<dbReference type="RefSeq" id="WP_274144819.1">
    <property type="nucleotide sequence ID" value="NZ_JAJUBB010000022.1"/>
</dbReference>
<dbReference type="PROSITE" id="PS51198">
    <property type="entry name" value="UVRD_HELICASE_ATP_BIND"/>
    <property type="match status" value="1"/>
</dbReference>
<evidence type="ECO:0000256" key="6">
    <source>
        <dbReference type="ARBA" id="ARBA00023235"/>
    </source>
</evidence>
<dbReference type="NCBIfam" id="NF008276">
    <property type="entry name" value="PRK11054.1"/>
    <property type="match status" value="1"/>
</dbReference>
<dbReference type="CDD" id="cd17932">
    <property type="entry name" value="DEXQc_UvrD"/>
    <property type="match status" value="1"/>
</dbReference>
<accession>A0ABT5QTW8</accession>
<dbReference type="EC" id="5.6.2.4" evidence="8"/>
<keyword evidence="13" id="KW-1185">Reference proteome</keyword>
<dbReference type="Pfam" id="PF12462">
    <property type="entry name" value="Helicase_IV_N"/>
    <property type="match status" value="1"/>
</dbReference>
<evidence type="ECO:0000259" key="11">
    <source>
        <dbReference type="PROSITE" id="PS51198"/>
    </source>
</evidence>
<evidence type="ECO:0000256" key="4">
    <source>
        <dbReference type="ARBA" id="ARBA00022806"/>
    </source>
</evidence>
<dbReference type="InterPro" id="IPR027417">
    <property type="entry name" value="P-loop_NTPase"/>
</dbReference>
<dbReference type="Gene3D" id="1.10.10.160">
    <property type="match status" value="1"/>
</dbReference>
<comment type="catalytic activity">
    <reaction evidence="9">
        <text>ATP + H2O = ADP + phosphate + H(+)</text>
        <dbReference type="Rhea" id="RHEA:13065"/>
        <dbReference type="ChEBI" id="CHEBI:15377"/>
        <dbReference type="ChEBI" id="CHEBI:15378"/>
        <dbReference type="ChEBI" id="CHEBI:30616"/>
        <dbReference type="ChEBI" id="CHEBI:43474"/>
        <dbReference type="ChEBI" id="CHEBI:456216"/>
        <dbReference type="EC" id="5.6.2.4"/>
    </reaction>
</comment>
<dbReference type="GO" id="GO:0016787">
    <property type="term" value="F:hydrolase activity"/>
    <property type="evidence" value="ECO:0007669"/>
    <property type="project" value="UniProtKB-KW"/>
</dbReference>
<comment type="similarity">
    <text evidence="1">Belongs to the helicase family. UvrD subfamily.</text>
</comment>
<dbReference type="Gene3D" id="3.40.50.300">
    <property type="entry name" value="P-loop containing nucleotide triphosphate hydrolases"/>
    <property type="match status" value="2"/>
</dbReference>
<comment type="catalytic activity">
    <reaction evidence="7">
        <text>Couples ATP hydrolysis with the unwinding of duplex DNA by translocating in the 3'-5' direction.</text>
        <dbReference type="EC" id="5.6.2.4"/>
    </reaction>
</comment>
<gene>
    <name evidence="12" type="primary">helD</name>
    <name evidence="12" type="ORF">LRP49_21390</name>
</gene>
<keyword evidence="6" id="KW-0413">Isomerase</keyword>
<dbReference type="InterPro" id="IPR000212">
    <property type="entry name" value="DNA_helicase_UvrD/REP"/>
</dbReference>